<accession>A0A1W1CVT5</accession>
<evidence type="ECO:0000259" key="1">
    <source>
        <dbReference type="Pfam" id="PF01880"/>
    </source>
</evidence>
<name>A0A1W1CVT5_9ZZZZ</name>
<dbReference type="InterPro" id="IPR002742">
    <property type="entry name" value="Desulfoferrodoxin_Fe-bd_dom"/>
</dbReference>
<evidence type="ECO:0000313" key="2">
    <source>
        <dbReference type="EMBL" id="SFV69879.1"/>
    </source>
</evidence>
<reference evidence="2" key="1">
    <citation type="submission" date="2016-10" db="EMBL/GenBank/DDBJ databases">
        <authorList>
            <person name="de Groot N.N."/>
        </authorList>
    </citation>
    <scope>NUCLEOTIDE SEQUENCE</scope>
</reference>
<feature type="domain" description="Desulfoferrodoxin ferrous iron-binding" evidence="1">
    <location>
        <begin position="32"/>
        <end position="103"/>
    </location>
</feature>
<dbReference type="Pfam" id="PF01880">
    <property type="entry name" value="Desulfoferrodox"/>
    <property type="match status" value="1"/>
</dbReference>
<organism evidence="2">
    <name type="scientific">hydrothermal vent metagenome</name>
    <dbReference type="NCBI Taxonomy" id="652676"/>
    <lineage>
        <taxon>unclassified sequences</taxon>
        <taxon>metagenomes</taxon>
        <taxon>ecological metagenomes</taxon>
    </lineage>
</organism>
<dbReference type="SUPFAM" id="SSF49367">
    <property type="entry name" value="Superoxide reductase-like"/>
    <property type="match status" value="1"/>
</dbReference>
<dbReference type="EMBL" id="FPHF01000118">
    <property type="protein sequence ID" value="SFV69879.1"/>
    <property type="molecule type" value="Genomic_DNA"/>
</dbReference>
<protein>
    <recommendedName>
        <fullName evidence="1">Desulfoferrodoxin ferrous iron-binding domain-containing protein</fullName>
    </recommendedName>
</protein>
<dbReference type="GO" id="GO:0005506">
    <property type="term" value="F:iron ion binding"/>
    <property type="evidence" value="ECO:0007669"/>
    <property type="project" value="InterPro"/>
</dbReference>
<dbReference type="GO" id="GO:0016491">
    <property type="term" value="F:oxidoreductase activity"/>
    <property type="evidence" value="ECO:0007669"/>
    <property type="project" value="InterPro"/>
</dbReference>
<dbReference type="Gene3D" id="2.60.40.730">
    <property type="entry name" value="SOR catalytic domain"/>
    <property type="match status" value="1"/>
</dbReference>
<proteinExistence type="predicted"/>
<gene>
    <name evidence="2" type="ORF">MNB_SM-4-911</name>
</gene>
<dbReference type="AlphaFoldDB" id="A0A1W1CVT5"/>
<dbReference type="InterPro" id="IPR036073">
    <property type="entry name" value="Desulfoferrodoxin_Fe-bd_dom_sf"/>
</dbReference>
<dbReference type="PROSITE" id="PS51257">
    <property type="entry name" value="PROKAR_LIPOPROTEIN"/>
    <property type="match status" value="1"/>
</dbReference>
<sequence>MKRREAIKLTALATLGMAVTAQACPSKNSCSTDQITVGQAGIIHPSVNGHWIDFISLYVDKKLVGKTILMAEISRGAAAFRVKLDGASFITANAGCNIHGIWVSTLTL</sequence>